<dbReference type="EMBL" id="KB007856">
    <property type="protein sequence ID" value="ELR23729.1"/>
    <property type="molecule type" value="Genomic_DNA"/>
</dbReference>
<proteinExistence type="inferred from homology"/>
<feature type="compositionally biased region" description="Acidic residues" evidence="3">
    <location>
        <begin position="42"/>
        <end position="61"/>
    </location>
</feature>
<evidence type="ECO:0000256" key="1">
    <source>
        <dbReference type="ARBA" id="ARBA00006461"/>
    </source>
</evidence>
<dbReference type="GO" id="GO:0042393">
    <property type="term" value="F:histone binding"/>
    <property type="evidence" value="ECO:0007669"/>
    <property type="project" value="TreeGrafter"/>
</dbReference>
<gene>
    <name evidence="4" type="ORF">ACA1_315490</name>
</gene>
<feature type="region of interest" description="Disordered" evidence="3">
    <location>
        <begin position="115"/>
        <end position="148"/>
    </location>
</feature>
<dbReference type="VEuPathDB" id="AmoebaDB:ACA1_315490"/>
<name>L8HDX6_ACACF</name>
<dbReference type="GO" id="GO:0006334">
    <property type="term" value="P:nucleosome assembly"/>
    <property type="evidence" value="ECO:0007669"/>
    <property type="project" value="TreeGrafter"/>
</dbReference>
<feature type="non-terminal residue" evidence="4">
    <location>
        <position position="1"/>
    </location>
</feature>
<keyword evidence="2" id="KW-0175">Coiled coil</keyword>
<reference evidence="4 5" key="1">
    <citation type="journal article" date="2013" name="Genome Biol.">
        <title>Genome of Acanthamoeba castellanii highlights extensive lateral gene transfer and early evolution of tyrosine kinase signaling.</title>
        <authorList>
            <person name="Clarke M."/>
            <person name="Lohan A.J."/>
            <person name="Liu B."/>
            <person name="Lagkouvardos I."/>
            <person name="Roy S."/>
            <person name="Zafar N."/>
            <person name="Bertelli C."/>
            <person name="Schilde C."/>
            <person name="Kianianmomeni A."/>
            <person name="Burglin T.R."/>
            <person name="Frech C."/>
            <person name="Turcotte B."/>
            <person name="Kopec K.O."/>
            <person name="Synnott J.M."/>
            <person name="Choo C."/>
            <person name="Paponov I."/>
            <person name="Finkler A."/>
            <person name="Soon Heng Tan C."/>
            <person name="Hutchins A.P."/>
            <person name="Weinmeier T."/>
            <person name="Rattei T."/>
            <person name="Chu J.S."/>
            <person name="Gimenez G."/>
            <person name="Irimia M."/>
            <person name="Rigden D.J."/>
            <person name="Fitzpatrick D.A."/>
            <person name="Lorenzo-Morales J."/>
            <person name="Bateman A."/>
            <person name="Chiu C.H."/>
            <person name="Tang P."/>
            <person name="Hegemann P."/>
            <person name="Fromm H."/>
            <person name="Raoult D."/>
            <person name="Greub G."/>
            <person name="Miranda-Saavedra D."/>
            <person name="Chen N."/>
            <person name="Nash P."/>
            <person name="Ginger M.L."/>
            <person name="Horn M."/>
            <person name="Schaap P."/>
            <person name="Caler L."/>
            <person name="Loftus B."/>
        </authorList>
    </citation>
    <scope>NUCLEOTIDE SEQUENCE [LARGE SCALE GENOMIC DNA]</scope>
    <source>
        <strain evidence="4 5">Neff</strain>
    </source>
</reference>
<dbReference type="Pfam" id="PF08243">
    <property type="entry name" value="SPT2"/>
    <property type="match status" value="1"/>
</dbReference>
<dbReference type="STRING" id="1257118.L8HDX6"/>
<evidence type="ECO:0000313" key="5">
    <source>
        <dbReference type="Proteomes" id="UP000011083"/>
    </source>
</evidence>
<dbReference type="GO" id="GO:0005730">
    <property type="term" value="C:nucleolus"/>
    <property type="evidence" value="ECO:0007669"/>
    <property type="project" value="TreeGrafter"/>
</dbReference>
<feature type="compositionally biased region" description="Low complexity" evidence="3">
    <location>
        <begin position="1"/>
        <end position="18"/>
    </location>
</feature>
<dbReference type="AlphaFoldDB" id="L8HDX6"/>
<organism evidence="4 5">
    <name type="scientific">Acanthamoeba castellanii (strain ATCC 30010 / Neff)</name>
    <dbReference type="NCBI Taxonomy" id="1257118"/>
    <lineage>
        <taxon>Eukaryota</taxon>
        <taxon>Amoebozoa</taxon>
        <taxon>Discosea</taxon>
        <taxon>Longamoebia</taxon>
        <taxon>Centramoebida</taxon>
        <taxon>Acanthamoebidae</taxon>
        <taxon>Acanthamoeba</taxon>
    </lineage>
</organism>
<accession>L8HDX6</accession>
<dbReference type="InterPro" id="IPR013256">
    <property type="entry name" value="Chromatin_SPT2"/>
</dbReference>
<evidence type="ECO:0000256" key="2">
    <source>
        <dbReference type="ARBA" id="ARBA00023054"/>
    </source>
</evidence>
<dbReference type="Proteomes" id="UP000011083">
    <property type="component" value="Unassembled WGS sequence"/>
</dbReference>
<evidence type="ECO:0000313" key="4">
    <source>
        <dbReference type="EMBL" id="ELR23729.1"/>
    </source>
</evidence>
<dbReference type="RefSeq" id="XP_004353257.1">
    <property type="nucleotide sequence ID" value="XM_004353205.1"/>
</dbReference>
<dbReference type="KEGG" id="acan:ACA1_315490"/>
<dbReference type="PANTHER" id="PTHR22691:SF8">
    <property type="entry name" value="PROTEIN SPT2 HOMOLOG"/>
    <property type="match status" value="1"/>
</dbReference>
<sequence>GSLERTTTSGGRSGSSTSAHKRTASTGSATLSRGAHKRSRYEEEEEEDEEDEDSFLDDDDEDHHQASRRELQELCRAFAKGRNYWEDEDDFDDAAMEVSWRDALAEENRSARLGALEDRKDMEEELRRKKEKQEKKKKLAQERKKARR</sequence>
<dbReference type="PANTHER" id="PTHR22691">
    <property type="entry name" value="YEAST SPT2-RELATED"/>
    <property type="match status" value="1"/>
</dbReference>
<dbReference type="GO" id="GO:0006360">
    <property type="term" value="P:transcription by RNA polymerase I"/>
    <property type="evidence" value="ECO:0007669"/>
    <property type="project" value="TreeGrafter"/>
</dbReference>
<dbReference type="GO" id="GO:0003677">
    <property type="term" value="F:DNA binding"/>
    <property type="evidence" value="ECO:0007669"/>
    <property type="project" value="TreeGrafter"/>
</dbReference>
<protein>
    <submittedName>
        <fullName evidence="4">SPT2 chromatin protein</fullName>
    </submittedName>
</protein>
<comment type="similarity">
    <text evidence="1">Belongs to the SPT2 family.</text>
</comment>
<dbReference type="GeneID" id="14924715"/>
<evidence type="ECO:0000256" key="3">
    <source>
        <dbReference type="SAM" id="MobiDB-lite"/>
    </source>
</evidence>
<keyword evidence="5" id="KW-1185">Reference proteome</keyword>
<dbReference type="SMART" id="SM00784">
    <property type="entry name" value="SPT2"/>
    <property type="match status" value="1"/>
</dbReference>
<feature type="region of interest" description="Disordered" evidence="3">
    <location>
        <begin position="1"/>
        <end position="68"/>
    </location>
</feature>